<dbReference type="InterPro" id="IPR029071">
    <property type="entry name" value="Ubiquitin-like_domsf"/>
</dbReference>
<name>A0AAU9F7H2_DROMD</name>
<dbReference type="Pfam" id="PF00627">
    <property type="entry name" value="UBA"/>
    <property type="match status" value="2"/>
</dbReference>
<dbReference type="InterPro" id="IPR000626">
    <property type="entry name" value="Ubiquitin-like_dom"/>
</dbReference>
<dbReference type="PROSITE" id="PS50053">
    <property type="entry name" value="UBIQUITIN_2"/>
    <property type="match status" value="1"/>
</dbReference>
<dbReference type="Gene3D" id="1.10.8.10">
    <property type="entry name" value="DNA helicase RuvA subunit, C-terminal domain"/>
    <property type="match status" value="2"/>
</dbReference>
<dbReference type="InterPro" id="IPR015940">
    <property type="entry name" value="UBA"/>
</dbReference>
<evidence type="ECO:0000259" key="7">
    <source>
        <dbReference type="PROSITE" id="PS50030"/>
    </source>
</evidence>
<accession>A0AAU9F7H2</accession>
<keyword evidence="10" id="KW-1185">Reference proteome</keyword>
<feature type="domain" description="UBA" evidence="7">
    <location>
        <begin position="272"/>
        <end position="312"/>
    </location>
</feature>
<dbReference type="FunFam" id="1.10.8.10:FF:000003">
    <property type="entry name" value="UV excision repair protein RAD23 homolog"/>
    <property type="match status" value="1"/>
</dbReference>
<comment type="similarity">
    <text evidence="5">Belongs to the RAD23 family.</text>
</comment>
<evidence type="ECO:0000256" key="5">
    <source>
        <dbReference type="RuleBase" id="RU367049"/>
    </source>
</evidence>
<dbReference type="InterPro" id="IPR036353">
    <property type="entry name" value="XPC-bd_sf"/>
</dbReference>
<dbReference type="GO" id="GO:0043161">
    <property type="term" value="P:proteasome-mediated ubiquitin-dependent protein catabolic process"/>
    <property type="evidence" value="ECO:0007669"/>
    <property type="project" value="UniProtKB-UniRule"/>
</dbReference>
<keyword evidence="1" id="KW-0677">Repeat</keyword>
<dbReference type="GO" id="GO:0031593">
    <property type="term" value="F:polyubiquitin modification-dependent protein binding"/>
    <property type="evidence" value="ECO:0007669"/>
    <property type="project" value="UniProtKB-UniRule"/>
</dbReference>
<keyword evidence="5" id="KW-0963">Cytoplasm</keyword>
<dbReference type="GO" id="GO:0003684">
    <property type="term" value="F:damaged DNA binding"/>
    <property type="evidence" value="ECO:0007669"/>
    <property type="project" value="UniProtKB-UniRule"/>
</dbReference>
<feature type="region of interest" description="Disordered" evidence="6">
    <location>
        <begin position="79"/>
        <end position="100"/>
    </location>
</feature>
<dbReference type="SMART" id="SM00213">
    <property type="entry name" value="UBQ"/>
    <property type="match status" value="1"/>
</dbReference>
<evidence type="ECO:0000256" key="6">
    <source>
        <dbReference type="SAM" id="MobiDB-lite"/>
    </source>
</evidence>
<dbReference type="AlphaFoldDB" id="A0AAU9F7H2"/>
<gene>
    <name evidence="9" type="ORF">DMAD_09522</name>
</gene>
<dbReference type="CDD" id="cd01805">
    <property type="entry name" value="Ubl_Rad23"/>
    <property type="match status" value="1"/>
</dbReference>
<dbReference type="SUPFAM" id="SSF101238">
    <property type="entry name" value="XPC-binding domain"/>
    <property type="match status" value="1"/>
</dbReference>
<dbReference type="GO" id="GO:0005829">
    <property type="term" value="C:cytosol"/>
    <property type="evidence" value="ECO:0007669"/>
    <property type="project" value="TreeGrafter"/>
</dbReference>
<keyword evidence="2 5" id="KW-0227">DNA damage</keyword>
<reference evidence="9 10" key="1">
    <citation type="submission" date="2024-02" db="EMBL/GenBank/DDBJ databases">
        <title>A chromosome-level genome assembly of Drosophila madeirensis, a fruit fly species endemic to Madeira island.</title>
        <authorList>
            <person name="Tomihara K."/>
            <person name="Llopart A."/>
            <person name="Yamamoto D."/>
        </authorList>
    </citation>
    <scope>NUCLEOTIDE SEQUENCE [LARGE SCALE GENOMIC DNA]</scope>
    <source>
        <strain evidence="9 10">RF1</strain>
    </source>
</reference>
<dbReference type="InterPro" id="IPR009060">
    <property type="entry name" value="UBA-like_sf"/>
</dbReference>
<dbReference type="PRINTS" id="PR01839">
    <property type="entry name" value="RAD23PROTEIN"/>
</dbReference>
<keyword evidence="3 5" id="KW-0234">DNA repair</keyword>
<evidence type="ECO:0000313" key="9">
    <source>
        <dbReference type="EMBL" id="BFF91178.1"/>
    </source>
</evidence>
<evidence type="ECO:0000256" key="3">
    <source>
        <dbReference type="ARBA" id="ARBA00023204"/>
    </source>
</evidence>
<dbReference type="FunFam" id="1.10.8.10:FF:000002">
    <property type="entry name" value="UV excision repair protein RAD23 homolog"/>
    <property type="match status" value="1"/>
</dbReference>
<dbReference type="GO" id="GO:0070628">
    <property type="term" value="F:proteasome binding"/>
    <property type="evidence" value="ECO:0007669"/>
    <property type="project" value="TreeGrafter"/>
</dbReference>
<organism evidence="9 10">
    <name type="scientific">Drosophila madeirensis</name>
    <name type="common">Fruit fly</name>
    <dbReference type="NCBI Taxonomy" id="30013"/>
    <lineage>
        <taxon>Eukaryota</taxon>
        <taxon>Metazoa</taxon>
        <taxon>Ecdysozoa</taxon>
        <taxon>Arthropoda</taxon>
        <taxon>Hexapoda</taxon>
        <taxon>Insecta</taxon>
        <taxon>Pterygota</taxon>
        <taxon>Neoptera</taxon>
        <taxon>Endopterygota</taxon>
        <taxon>Diptera</taxon>
        <taxon>Brachycera</taxon>
        <taxon>Muscomorpha</taxon>
        <taxon>Ephydroidea</taxon>
        <taxon>Drosophilidae</taxon>
        <taxon>Drosophila</taxon>
        <taxon>Sophophora</taxon>
    </lineage>
</organism>
<dbReference type="PANTHER" id="PTHR10621:SF0">
    <property type="entry name" value="UV EXCISION REPAIR PROTEIN RAD23"/>
    <property type="match status" value="1"/>
</dbReference>
<sequence>MKVSIRTLDQRVLSLEMDERQNVLALKERLVSMPEVSQPVENLQLIYSGRIMEDGLPLSEYKIDENKFLVLMGKQRVQQVPPQAPQEKKSQKPEQTGTVPRMAPAGVAAATAAGSSGNPPPSLSPNAETVQHLMSMGYEEKSVRAALRASFNHPERAIEYLLSGMPTQATASQGDSGASSASVSVSPSVAEAALNLAPLMSDPRFGQVREMIRQNPEMLEAVLAQIRTLNPDVFEAIRNNQEEFIEMMNRDLNDAAEFPQLAEGGQQADLTAEDTAAVERLMALGFQRELAVQVYLACNKNEELAADVLFRQSEEDQ</sequence>
<evidence type="ECO:0000259" key="8">
    <source>
        <dbReference type="PROSITE" id="PS50053"/>
    </source>
</evidence>
<dbReference type="SUPFAM" id="SSF54236">
    <property type="entry name" value="Ubiquitin-like"/>
    <property type="match status" value="1"/>
</dbReference>
<feature type="domain" description="Ubiquitin-like" evidence="8">
    <location>
        <begin position="1"/>
        <end position="76"/>
    </location>
</feature>
<comment type="function">
    <text evidence="5">Multiubiquitin chain receptor involved in modulation of proteasomal degradation. Involved in nucleotide excision repair.</text>
</comment>
<dbReference type="Pfam" id="PF09280">
    <property type="entry name" value="XPC-binding"/>
    <property type="match status" value="1"/>
</dbReference>
<dbReference type="Gene3D" id="1.10.10.540">
    <property type="entry name" value="XPC-binding domain"/>
    <property type="match status" value="1"/>
</dbReference>
<evidence type="ECO:0000256" key="2">
    <source>
        <dbReference type="ARBA" id="ARBA00022763"/>
    </source>
</evidence>
<evidence type="ECO:0000256" key="1">
    <source>
        <dbReference type="ARBA" id="ARBA00022737"/>
    </source>
</evidence>
<dbReference type="Gene3D" id="3.10.20.90">
    <property type="entry name" value="Phosphatidylinositol 3-kinase Catalytic Subunit, Chain A, domain 1"/>
    <property type="match status" value="1"/>
</dbReference>
<dbReference type="InterPro" id="IPR004806">
    <property type="entry name" value="Rad23"/>
</dbReference>
<dbReference type="PANTHER" id="PTHR10621">
    <property type="entry name" value="UV EXCISION REPAIR PROTEIN RAD23"/>
    <property type="match status" value="1"/>
</dbReference>
<dbReference type="Pfam" id="PF00240">
    <property type="entry name" value="ubiquitin"/>
    <property type="match status" value="1"/>
</dbReference>
<dbReference type="SUPFAM" id="SSF46934">
    <property type="entry name" value="UBA-like"/>
    <property type="match status" value="2"/>
</dbReference>
<dbReference type="EMBL" id="AP029263">
    <property type="protein sequence ID" value="BFF91178.1"/>
    <property type="molecule type" value="Genomic_DNA"/>
</dbReference>
<proteinExistence type="inferred from homology"/>
<dbReference type="CDD" id="cd14281">
    <property type="entry name" value="UBA2_Rad23_like"/>
    <property type="match status" value="1"/>
</dbReference>
<protein>
    <recommendedName>
        <fullName evidence="5">UV excision repair protein RAD23</fullName>
    </recommendedName>
</protein>
<evidence type="ECO:0000313" key="10">
    <source>
        <dbReference type="Proteomes" id="UP001500889"/>
    </source>
</evidence>
<dbReference type="SMART" id="SM00165">
    <property type="entry name" value="UBA"/>
    <property type="match status" value="2"/>
</dbReference>
<dbReference type="CDD" id="cd14280">
    <property type="entry name" value="UBA1_Rad23_like"/>
    <property type="match status" value="1"/>
</dbReference>
<evidence type="ECO:0000256" key="4">
    <source>
        <dbReference type="ARBA" id="ARBA00023242"/>
    </source>
</evidence>
<keyword evidence="4 5" id="KW-0539">Nucleus</keyword>
<comment type="subcellular location">
    <subcellularLocation>
        <location evidence="5">Nucleus</location>
    </subcellularLocation>
    <subcellularLocation>
        <location evidence="5">Cytoplasm</location>
    </subcellularLocation>
</comment>
<dbReference type="Proteomes" id="UP001500889">
    <property type="component" value="Chromosome O"/>
</dbReference>
<feature type="domain" description="UBA" evidence="7">
    <location>
        <begin position="124"/>
        <end position="164"/>
    </location>
</feature>
<dbReference type="GO" id="GO:0006289">
    <property type="term" value="P:nucleotide-excision repair"/>
    <property type="evidence" value="ECO:0007669"/>
    <property type="project" value="UniProtKB-UniRule"/>
</dbReference>
<dbReference type="InterPro" id="IPR015360">
    <property type="entry name" value="XPC-bd"/>
</dbReference>
<dbReference type="PROSITE" id="PS50030">
    <property type="entry name" value="UBA"/>
    <property type="match status" value="2"/>
</dbReference>
<dbReference type="GO" id="GO:0043130">
    <property type="term" value="F:ubiquitin binding"/>
    <property type="evidence" value="ECO:0007669"/>
    <property type="project" value="UniProtKB-UniRule"/>
</dbReference>
<dbReference type="GO" id="GO:0005654">
    <property type="term" value="C:nucleoplasm"/>
    <property type="evidence" value="ECO:0007669"/>
    <property type="project" value="TreeGrafter"/>
</dbReference>